<keyword evidence="4" id="KW-1185">Reference proteome</keyword>
<sequence length="294" mass="33424">MHTLSPFVCGTFHNEYDDDDSCLASPLSSPRKYKRKDSKNNPYSSRGLDKFSELLADLDEKRQKIYSQTNPHDISFVRFVYSNTDDIVPVVVKVKKNNKDHKHQSQELKGVRSRTTTLTQTSESMVTDTEERNNQPKIEKNQGKNFSWDMGKPSFYLPVVMVLILLLLVVFGRSATTVYTCVLWYVISTVKSGSPSSNTRSSTKKKKDGVGELSEKKNNVMNNERVKKKEYVRGWSEKKMVVNEGIKKKDYVRGWSEKKMVTGCLLSPKSGADSEALKNKVQQAHIHISKAGEE</sequence>
<protein>
    <submittedName>
        <fullName evidence="3">Uncharacterized protein</fullName>
    </submittedName>
</protein>
<dbReference type="OrthoDB" id="1932497at2759"/>
<feature type="compositionally biased region" description="Low complexity" evidence="1">
    <location>
        <begin position="192"/>
        <end position="201"/>
    </location>
</feature>
<evidence type="ECO:0000313" key="3">
    <source>
        <dbReference type="EMBL" id="QCD99036.1"/>
    </source>
</evidence>
<reference evidence="3 4" key="1">
    <citation type="submission" date="2019-04" db="EMBL/GenBank/DDBJ databases">
        <title>An improved genome assembly and genetic linkage map for asparagus bean, Vigna unguiculata ssp. sesquipedialis.</title>
        <authorList>
            <person name="Xia Q."/>
            <person name="Zhang R."/>
            <person name="Dong Y."/>
        </authorList>
    </citation>
    <scope>NUCLEOTIDE SEQUENCE [LARGE SCALE GENOMIC DNA]</scope>
    <source>
        <tissue evidence="3">Leaf</tissue>
    </source>
</reference>
<feature type="region of interest" description="Disordered" evidence="1">
    <location>
        <begin position="192"/>
        <end position="222"/>
    </location>
</feature>
<organism evidence="3 4">
    <name type="scientific">Vigna unguiculata</name>
    <name type="common">Cowpea</name>
    <dbReference type="NCBI Taxonomy" id="3917"/>
    <lineage>
        <taxon>Eukaryota</taxon>
        <taxon>Viridiplantae</taxon>
        <taxon>Streptophyta</taxon>
        <taxon>Embryophyta</taxon>
        <taxon>Tracheophyta</taxon>
        <taxon>Spermatophyta</taxon>
        <taxon>Magnoliopsida</taxon>
        <taxon>eudicotyledons</taxon>
        <taxon>Gunneridae</taxon>
        <taxon>Pentapetalae</taxon>
        <taxon>rosids</taxon>
        <taxon>fabids</taxon>
        <taxon>Fabales</taxon>
        <taxon>Fabaceae</taxon>
        <taxon>Papilionoideae</taxon>
        <taxon>50 kb inversion clade</taxon>
        <taxon>NPAAA clade</taxon>
        <taxon>indigoferoid/millettioid clade</taxon>
        <taxon>Phaseoleae</taxon>
        <taxon>Vigna</taxon>
    </lineage>
</organism>
<proteinExistence type="predicted"/>
<feature type="compositionally biased region" description="Basic and acidic residues" evidence="1">
    <location>
        <begin position="208"/>
        <end position="222"/>
    </location>
</feature>
<feature type="region of interest" description="Disordered" evidence="1">
    <location>
        <begin position="27"/>
        <end position="46"/>
    </location>
</feature>
<keyword evidence="2" id="KW-0812">Transmembrane</keyword>
<feature type="transmembrane region" description="Helical" evidence="2">
    <location>
        <begin position="155"/>
        <end position="187"/>
    </location>
</feature>
<gene>
    <name evidence="3" type="ORF">DEO72_LG7g315</name>
</gene>
<dbReference type="EMBL" id="CP039351">
    <property type="protein sequence ID" value="QCD99036.1"/>
    <property type="molecule type" value="Genomic_DNA"/>
</dbReference>
<accession>A0A4D6MG96</accession>
<keyword evidence="2" id="KW-0472">Membrane</keyword>
<evidence type="ECO:0000256" key="2">
    <source>
        <dbReference type="SAM" id="Phobius"/>
    </source>
</evidence>
<dbReference type="PANTHER" id="PTHR35275:SF11">
    <property type="entry name" value="PUTATIVE-RELATED"/>
    <property type="match status" value="1"/>
</dbReference>
<feature type="region of interest" description="Disordered" evidence="1">
    <location>
        <begin position="98"/>
        <end position="141"/>
    </location>
</feature>
<dbReference type="PANTHER" id="PTHR35275">
    <property type="entry name" value="ZCF37"/>
    <property type="match status" value="1"/>
</dbReference>
<name>A0A4D6MG96_VIGUN</name>
<dbReference type="Gramene" id="Vigun08g030800.1.v1.2">
    <property type="protein sequence ID" value="Vigun08g030800.1.v1.2.CDS.1"/>
    <property type="gene ID" value="Vigun08g030800.v1.2"/>
</dbReference>
<dbReference type="AlphaFoldDB" id="A0A4D6MG96"/>
<keyword evidence="2" id="KW-1133">Transmembrane helix</keyword>
<evidence type="ECO:0000256" key="1">
    <source>
        <dbReference type="SAM" id="MobiDB-lite"/>
    </source>
</evidence>
<feature type="compositionally biased region" description="Polar residues" evidence="1">
    <location>
        <begin position="113"/>
        <end position="127"/>
    </location>
</feature>
<dbReference type="InterPro" id="IPR045880">
    <property type="entry name" value="ZCF37"/>
</dbReference>
<evidence type="ECO:0000313" key="4">
    <source>
        <dbReference type="Proteomes" id="UP000501690"/>
    </source>
</evidence>
<dbReference type="Proteomes" id="UP000501690">
    <property type="component" value="Linkage Group LG7"/>
</dbReference>
<feature type="compositionally biased region" description="Basic and acidic residues" evidence="1">
    <location>
        <begin position="129"/>
        <end position="141"/>
    </location>
</feature>